<keyword evidence="2" id="KW-1185">Reference proteome</keyword>
<organism evidence="1 2">
    <name type="scientific">Steinernema carpocapsae</name>
    <name type="common">Entomopathogenic nematode</name>
    <dbReference type="NCBI Taxonomy" id="34508"/>
    <lineage>
        <taxon>Eukaryota</taxon>
        <taxon>Metazoa</taxon>
        <taxon>Ecdysozoa</taxon>
        <taxon>Nematoda</taxon>
        <taxon>Chromadorea</taxon>
        <taxon>Rhabditida</taxon>
        <taxon>Tylenchina</taxon>
        <taxon>Panagrolaimomorpha</taxon>
        <taxon>Strongyloidoidea</taxon>
        <taxon>Steinernematidae</taxon>
        <taxon>Steinernema</taxon>
    </lineage>
</organism>
<sequence>MFFVPRPCDASNRCRSHVQFERRSSLLPPQHSSKLLNVFKNKTFNRLMDLEYTGTDSEEFLKIQAKNYNHEAVNLYGNWPESTKEVILKLLFKT</sequence>
<name>A0A4U5MPW4_STECR</name>
<reference evidence="1 2" key="1">
    <citation type="journal article" date="2015" name="Genome Biol.">
        <title>Comparative genomics of Steinernema reveals deeply conserved gene regulatory networks.</title>
        <authorList>
            <person name="Dillman A.R."/>
            <person name="Macchietto M."/>
            <person name="Porter C.F."/>
            <person name="Rogers A."/>
            <person name="Williams B."/>
            <person name="Antoshechkin I."/>
            <person name="Lee M.M."/>
            <person name="Goodwin Z."/>
            <person name="Lu X."/>
            <person name="Lewis E.E."/>
            <person name="Goodrich-Blair H."/>
            <person name="Stock S.P."/>
            <person name="Adams B.J."/>
            <person name="Sternberg P.W."/>
            <person name="Mortazavi A."/>
        </authorList>
    </citation>
    <scope>NUCLEOTIDE SEQUENCE [LARGE SCALE GENOMIC DNA]</scope>
    <source>
        <strain evidence="1 2">ALL</strain>
    </source>
</reference>
<reference evidence="1 2" key="2">
    <citation type="journal article" date="2019" name="G3 (Bethesda)">
        <title>Hybrid Assembly of the Genome of the Entomopathogenic Nematode Steinernema carpocapsae Identifies the X-Chromosome.</title>
        <authorList>
            <person name="Serra L."/>
            <person name="Macchietto M."/>
            <person name="Macias-Munoz A."/>
            <person name="McGill C.J."/>
            <person name="Rodriguez I.M."/>
            <person name="Rodriguez B."/>
            <person name="Murad R."/>
            <person name="Mortazavi A."/>
        </authorList>
    </citation>
    <scope>NUCLEOTIDE SEQUENCE [LARGE SCALE GENOMIC DNA]</scope>
    <source>
        <strain evidence="1 2">ALL</strain>
    </source>
</reference>
<dbReference type="EMBL" id="AZBU02000006">
    <property type="protein sequence ID" value="TKR71648.1"/>
    <property type="molecule type" value="Genomic_DNA"/>
</dbReference>
<accession>A0A4U5MPW4</accession>
<proteinExistence type="predicted"/>
<gene>
    <name evidence="1" type="ORF">L596_019213</name>
</gene>
<evidence type="ECO:0000313" key="2">
    <source>
        <dbReference type="Proteomes" id="UP000298663"/>
    </source>
</evidence>
<dbReference type="AlphaFoldDB" id="A0A4U5MPW4"/>
<protein>
    <submittedName>
        <fullName evidence="1">Uncharacterized protein</fullName>
    </submittedName>
</protein>
<dbReference type="Proteomes" id="UP000298663">
    <property type="component" value="Unassembled WGS sequence"/>
</dbReference>
<comment type="caution">
    <text evidence="1">The sequence shown here is derived from an EMBL/GenBank/DDBJ whole genome shotgun (WGS) entry which is preliminary data.</text>
</comment>
<evidence type="ECO:0000313" key="1">
    <source>
        <dbReference type="EMBL" id="TKR71648.1"/>
    </source>
</evidence>